<dbReference type="AlphaFoldDB" id="A0AAU9MZ87"/>
<keyword evidence="2" id="KW-1185">Reference proteome</keyword>
<dbReference type="SUPFAM" id="SSF53756">
    <property type="entry name" value="UDP-Glycosyltransferase/glycogen phosphorylase"/>
    <property type="match status" value="1"/>
</dbReference>
<accession>A0AAU9MZ87</accession>
<dbReference type="PANTHER" id="PTHR48044">
    <property type="entry name" value="GLYCOSYLTRANSFERASE"/>
    <property type="match status" value="1"/>
</dbReference>
<dbReference type="Gene3D" id="3.40.50.2000">
    <property type="entry name" value="Glycogen Phosphorylase B"/>
    <property type="match status" value="1"/>
</dbReference>
<dbReference type="PANTHER" id="PTHR48044:SF29">
    <property type="entry name" value="GLYCOSYLTRANSFERASE"/>
    <property type="match status" value="1"/>
</dbReference>
<reference evidence="1 2" key="1">
    <citation type="submission" date="2022-01" db="EMBL/GenBank/DDBJ databases">
        <authorList>
            <person name="Xiong W."/>
            <person name="Schranz E."/>
        </authorList>
    </citation>
    <scope>NUCLEOTIDE SEQUENCE [LARGE SCALE GENOMIC DNA]</scope>
</reference>
<organism evidence="1 2">
    <name type="scientific">Lactuca virosa</name>
    <dbReference type="NCBI Taxonomy" id="75947"/>
    <lineage>
        <taxon>Eukaryota</taxon>
        <taxon>Viridiplantae</taxon>
        <taxon>Streptophyta</taxon>
        <taxon>Embryophyta</taxon>
        <taxon>Tracheophyta</taxon>
        <taxon>Spermatophyta</taxon>
        <taxon>Magnoliopsida</taxon>
        <taxon>eudicotyledons</taxon>
        <taxon>Gunneridae</taxon>
        <taxon>Pentapetalae</taxon>
        <taxon>asterids</taxon>
        <taxon>campanulids</taxon>
        <taxon>Asterales</taxon>
        <taxon>Asteraceae</taxon>
        <taxon>Cichorioideae</taxon>
        <taxon>Cichorieae</taxon>
        <taxon>Lactucinae</taxon>
        <taxon>Lactuca</taxon>
    </lineage>
</organism>
<name>A0AAU9MZ87_9ASTR</name>
<gene>
    <name evidence="1" type="ORF">LVIROSA_LOCUS18424</name>
</gene>
<dbReference type="Proteomes" id="UP001157418">
    <property type="component" value="Unassembled WGS sequence"/>
</dbReference>
<dbReference type="GO" id="GO:0008194">
    <property type="term" value="F:UDP-glycosyltransferase activity"/>
    <property type="evidence" value="ECO:0007669"/>
    <property type="project" value="UniProtKB-ARBA"/>
</dbReference>
<evidence type="ECO:0000313" key="1">
    <source>
        <dbReference type="EMBL" id="CAH1431720.1"/>
    </source>
</evidence>
<proteinExistence type="predicted"/>
<protein>
    <recommendedName>
        <fullName evidence="3">Glycosyltransferase</fullName>
    </recommendedName>
</protein>
<evidence type="ECO:0000313" key="2">
    <source>
        <dbReference type="Proteomes" id="UP001157418"/>
    </source>
</evidence>
<sequence>MATNMFHLYLNSSTGIPFPFSTIYYRSYESGHVSEILESSAHNRKDKDRVMECVNRSSSIVLVKSFKEIEGKYNDYLSVLTGKKIVPVGPLVADPSPVEDKKQKQVMQWLDTKAIGSTVFVSFGSEYDENIFYMKRKYHF</sequence>
<evidence type="ECO:0008006" key="3">
    <source>
        <dbReference type="Google" id="ProtNLM"/>
    </source>
</evidence>
<comment type="caution">
    <text evidence="1">The sequence shown here is derived from an EMBL/GenBank/DDBJ whole genome shotgun (WGS) entry which is preliminary data.</text>
</comment>
<dbReference type="GO" id="GO:1901135">
    <property type="term" value="P:carbohydrate derivative metabolic process"/>
    <property type="evidence" value="ECO:0007669"/>
    <property type="project" value="UniProtKB-ARBA"/>
</dbReference>
<dbReference type="EMBL" id="CAKMRJ010003334">
    <property type="protein sequence ID" value="CAH1431720.1"/>
    <property type="molecule type" value="Genomic_DNA"/>
</dbReference>